<dbReference type="AlphaFoldDB" id="A0A2V2V0M3"/>
<dbReference type="EMBL" id="PRFA01000081">
    <property type="protein sequence ID" value="PWU87973.1"/>
    <property type="molecule type" value="Genomic_DNA"/>
</dbReference>
<dbReference type="VEuPathDB" id="TriTrypDB:C4B63_81g97"/>
<feature type="coiled-coil region" evidence="1">
    <location>
        <begin position="73"/>
        <end position="114"/>
    </location>
</feature>
<dbReference type="VEuPathDB" id="TriTrypDB:Tc_MARK_3719"/>
<evidence type="ECO:0000256" key="1">
    <source>
        <dbReference type="SAM" id="Coils"/>
    </source>
</evidence>
<keyword evidence="1" id="KW-0175">Coiled coil</keyword>
<proteinExistence type="predicted"/>
<name>A0A2V2V0M3_TRYCR</name>
<organism evidence="2 3">
    <name type="scientific">Trypanosoma cruzi</name>
    <dbReference type="NCBI Taxonomy" id="5693"/>
    <lineage>
        <taxon>Eukaryota</taxon>
        <taxon>Discoba</taxon>
        <taxon>Euglenozoa</taxon>
        <taxon>Kinetoplastea</taxon>
        <taxon>Metakinetoplastina</taxon>
        <taxon>Trypanosomatida</taxon>
        <taxon>Trypanosomatidae</taxon>
        <taxon>Trypanosoma</taxon>
        <taxon>Schizotrypanum</taxon>
    </lineage>
</organism>
<comment type="caution">
    <text evidence="2">The sequence shown here is derived from an EMBL/GenBank/DDBJ whole genome shotgun (WGS) entry which is preliminary data.</text>
</comment>
<evidence type="ECO:0000313" key="2">
    <source>
        <dbReference type="EMBL" id="PWU87973.1"/>
    </source>
</evidence>
<dbReference type="VEuPathDB" id="TriTrypDB:C3747_114g174"/>
<reference evidence="2 3" key="1">
    <citation type="journal article" date="2018" name="Microb. Genom.">
        <title>Expanding an expanded genome: long-read sequencing of Trypanosoma cruzi.</title>
        <authorList>
            <person name="Berna L."/>
            <person name="Rodriguez M."/>
            <person name="Chiribao M.L."/>
            <person name="Parodi-Talice A."/>
            <person name="Pita S."/>
            <person name="Rijo G."/>
            <person name="Alvarez-Valin F."/>
            <person name="Robello C."/>
        </authorList>
    </citation>
    <scope>NUCLEOTIDE SEQUENCE [LARGE SCALE GENOMIC DNA]</scope>
    <source>
        <strain evidence="2 3">Dm28c</strain>
    </source>
</reference>
<dbReference type="VEuPathDB" id="TriTrypDB:TcBrA4_0017180"/>
<sequence length="337" mass="39052">MNRTDLNFVPLLNSTRRDGVACNKMKRLTLLPLQHSVITFGSARRETNFVPFSTVVEGNRTGEVRLSDSRGIRRSQEEDVATEQKRVQQLSLELQRALDKLRVKNKEERKLRRKAAVAELKLGEEVERRTSTIDDLLELMQIHTDFMRGTNAELRRLLKHAAEEHDKTVIKLREEQEARLGQEEVQQRVSILQAEKNGLRQQLEEAQRAKVGLEELCKRLQEEKDRDEFSFLKVKQQLELDLMRTQAQLQGVNRELAEAQNSITASDTLLQQVRLFMQMVCQPDFYVVKDRSLQPVDKNRPEPTGFVLVPLSILLQGYTLLLPGDRQDLIESYRARL</sequence>
<accession>A0A2V2V0M3</accession>
<dbReference type="VEuPathDB" id="TriTrypDB:TcCL_NonESM11227"/>
<dbReference type="VEuPathDB" id="TriTrypDB:TcG_08175"/>
<dbReference type="Proteomes" id="UP000246121">
    <property type="component" value="Unassembled WGS sequence"/>
</dbReference>
<dbReference type="VEuPathDB" id="TriTrypDB:ECC02_001974"/>
<protein>
    <submittedName>
        <fullName evidence="2">Uncharacterized protein</fullName>
    </submittedName>
</protein>
<dbReference type="VEuPathDB" id="TriTrypDB:TcCLB.510187.520"/>
<dbReference type="VEuPathDB" id="TriTrypDB:TCSYLVIO_004971"/>
<gene>
    <name evidence="2" type="ORF">C4B63_81g97</name>
</gene>
<dbReference type="VEuPathDB" id="TriTrypDB:TCDM_06537"/>
<feature type="coiled-coil region" evidence="1">
    <location>
        <begin position="182"/>
        <end position="262"/>
    </location>
</feature>
<dbReference type="VEuPathDB" id="TriTrypDB:BCY84_22913"/>
<evidence type="ECO:0000313" key="3">
    <source>
        <dbReference type="Proteomes" id="UP000246121"/>
    </source>
</evidence>